<feature type="compositionally biased region" description="Pro residues" evidence="1">
    <location>
        <begin position="691"/>
        <end position="702"/>
    </location>
</feature>
<dbReference type="EMBL" id="LAYC01000001">
    <property type="protein sequence ID" value="KYK60400.1"/>
    <property type="molecule type" value="Genomic_DNA"/>
</dbReference>
<feature type="compositionally biased region" description="Polar residues" evidence="1">
    <location>
        <begin position="637"/>
        <end position="651"/>
    </location>
</feature>
<gene>
    <name evidence="2" type="ORF">DCS_01537</name>
</gene>
<evidence type="ECO:0000313" key="3">
    <source>
        <dbReference type="Proteomes" id="UP000076580"/>
    </source>
</evidence>
<feature type="compositionally biased region" description="Polar residues" evidence="1">
    <location>
        <begin position="186"/>
        <end position="197"/>
    </location>
</feature>
<feature type="compositionally biased region" description="Basic residues" evidence="1">
    <location>
        <begin position="727"/>
        <end position="743"/>
    </location>
</feature>
<feature type="compositionally biased region" description="Polar residues" evidence="1">
    <location>
        <begin position="403"/>
        <end position="414"/>
    </location>
</feature>
<feature type="compositionally biased region" description="Low complexity" evidence="1">
    <location>
        <begin position="505"/>
        <end position="516"/>
    </location>
</feature>
<sequence length="998" mass="111001">MAATPPAFGVHADLTSQRQFKKHKPLPRPRHDPRFHDAQLVREKYRIIVDTAAVITGDSHLSSPRSPKHESRVISSGPDPPPTPPNHSRTTSSSHSAVPSSPTISTSHLLITPQTLPHRPIATPPDQRSPPTPDVTPPGPATRARALRLSVRDRGLSKNTLADSRTESFQTAREELSSPEDDPTRPNDSGSLTTSRTAIRHVSDSKATSTIQLPTLDLALEKLEIKPTVSHDSPPREECGRLQASCLEREPVDKSERCQRPTTTGVARQIGHEAICRYDVVSPTNATKYARQISRREGAVADSSSPSREHDLAHSGTRVRSDTRRFSSQSMNSMRSVNTETNPVGLPPQRQRTLRRVQKQSVLREPSMTCQVSARTGTNLSRRSIPLPSTRREAECRPDDPRTSNATTPTSSSGRARREVWKSGGIPVVIIPQRLSSSKLPPTKTPSLRSTSSRRSRRTMSDGLPPRNTHPCDHLEAEPNHRGRSRVPTELLGPRTIDFPPSIPARSSSLSARGSGNTSRAASLTRESVAAIISFHQPPSRETEENVLLDPKLHHSPLPGMDAQTPMSVSSRFEQRESQDFTLSRHDDGFASKRISSRNTPFSIASFETIGTAPEVSEALVVHMYPHQNSSIVIVNQSKKSTEASGSTIDETQARELPASPPRITRTNPGGGMVTPPQQIASDEVDSPLRNPRPPPQPPTYPPTINFIPATPSGTTPAEERPAQPSPRRRPSIVRRALSRRRHSVDYPPTSTKLPGLLTRTLSLSKQGRYLLGATTAGGDGDVADFANREMAQFTDEDKLHPYWRPQWPKEEGDGDYKNHEHSFEDDVHLHTVVNNGSRMPKRSLSARMKRTFAIMPIRDDQYPVGNMPSPERRTIRRTPSGSLRVMRRRASADSTRRRASLLDGTSPSPVEGARYRFWQSQIVRRRPSQKRLRRFSISSRFEEMQNLPRVLSERRREKRSQQLRQMISGPKEVRHGVDEVIKTMSTKDQPYDSRALI</sequence>
<feature type="compositionally biased region" description="Basic and acidic residues" evidence="1">
    <location>
        <begin position="307"/>
        <end position="325"/>
    </location>
</feature>
<feature type="compositionally biased region" description="Low complexity" evidence="1">
    <location>
        <begin position="435"/>
        <end position="451"/>
    </location>
</feature>
<dbReference type="Proteomes" id="UP000076580">
    <property type="component" value="Chromosome 01"/>
</dbReference>
<feature type="compositionally biased region" description="Low complexity" evidence="1">
    <location>
        <begin position="86"/>
        <end position="105"/>
    </location>
</feature>
<feature type="compositionally biased region" description="Polar residues" evidence="1">
    <location>
        <begin position="368"/>
        <end position="382"/>
    </location>
</feature>
<dbReference type="RefSeq" id="XP_040659752.1">
    <property type="nucleotide sequence ID" value="XM_040798869.1"/>
</dbReference>
<feature type="compositionally biased region" description="Polar residues" evidence="1">
    <location>
        <begin position="157"/>
        <end position="171"/>
    </location>
</feature>
<feature type="region of interest" description="Disordered" evidence="1">
    <location>
        <begin position="295"/>
        <end position="420"/>
    </location>
</feature>
<protein>
    <submittedName>
        <fullName evidence="2">Uncharacterized protein</fullName>
    </submittedName>
</protein>
<evidence type="ECO:0000256" key="1">
    <source>
        <dbReference type="SAM" id="MobiDB-lite"/>
    </source>
</evidence>
<feature type="region of interest" description="Disordered" evidence="1">
    <location>
        <begin position="637"/>
        <end position="752"/>
    </location>
</feature>
<dbReference type="AlphaFoldDB" id="A0A151GTJ5"/>
<feature type="compositionally biased region" description="Basic and acidic residues" evidence="1">
    <location>
        <begin position="390"/>
        <end position="402"/>
    </location>
</feature>
<keyword evidence="3" id="KW-1185">Reference proteome</keyword>
<organism evidence="2 3">
    <name type="scientific">Drechmeria coniospora</name>
    <name type="common">Nematophagous fungus</name>
    <name type="synonym">Meria coniospora</name>
    <dbReference type="NCBI Taxonomy" id="98403"/>
    <lineage>
        <taxon>Eukaryota</taxon>
        <taxon>Fungi</taxon>
        <taxon>Dikarya</taxon>
        <taxon>Ascomycota</taxon>
        <taxon>Pezizomycotina</taxon>
        <taxon>Sordariomycetes</taxon>
        <taxon>Hypocreomycetidae</taxon>
        <taxon>Hypocreales</taxon>
        <taxon>Ophiocordycipitaceae</taxon>
        <taxon>Drechmeria</taxon>
    </lineage>
</organism>
<feature type="region of interest" description="Disordered" evidence="1">
    <location>
        <begin position="556"/>
        <end position="585"/>
    </location>
</feature>
<feature type="compositionally biased region" description="Basic and acidic residues" evidence="1">
    <location>
        <begin position="29"/>
        <end position="38"/>
    </location>
</feature>
<feature type="compositionally biased region" description="Polar residues" evidence="1">
    <location>
        <begin position="326"/>
        <end position="342"/>
    </location>
</feature>
<feature type="compositionally biased region" description="Pro residues" evidence="1">
    <location>
        <begin position="127"/>
        <end position="140"/>
    </location>
</feature>
<feature type="region of interest" description="Disordered" evidence="1">
    <location>
        <begin position="1"/>
        <end position="38"/>
    </location>
</feature>
<dbReference type="STRING" id="98403.A0A151GTJ5"/>
<proteinExistence type="predicted"/>
<feature type="region of interest" description="Disordered" evidence="1">
    <location>
        <begin position="432"/>
        <end position="523"/>
    </location>
</feature>
<accession>A0A151GTJ5</accession>
<feature type="compositionally biased region" description="Basic and acidic residues" evidence="1">
    <location>
        <begin position="573"/>
        <end position="585"/>
    </location>
</feature>
<feature type="compositionally biased region" description="Basic residues" evidence="1">
    <location>
        <begin position="19"/>
        <end position="28"/>
    </location>
</feature>
<feature type="region of interest" description="Disordered" evidence="1">
    <location>
        <begin position="55"/>
        <end position="208"/>
    </location>
</feature>
<feature type="compositionally biased region" description="Basic and acidic residues" evidence="1">
    <location>
        <begin position="470"/>
        <end position="481"/>
    </location>
</feature>
<comment type="caution">
    <text evidence="2">The sequence shown here is derived from an EMBL/GenBank/DDBJ whole genome shotgun (WGS) entry which is preliminary data.</text>
</comment>
<evidence type="ECO:0000313" key="2">
    <source>
        <dbReference type="EMBL" id="KYK60400.1"/>
    </source>
</evidence>
<reference evidence="2 3" key="1">
    <citation type="journal article" date="2016" name="Sci. Rep.">
        <title>Insights into Adaptations to a Near-Obligate Nematode Endoparasitic Lifestyle from the Finished Genome of Drechmeria coniospora.</title>
        <authorList>
            <person name="Zhang L."/>
            <person name="Zhou Z."/>
            <person name="Guo Q."/>
            <person name="Fokkens L."/>
            <person name="Miskei M."/>
            <person name="Pocsi I."/>
            <person name="Zhang W."/>
            <person name="Chen M."/>
            <person name="Wang L."/>
            <person name="Sun Y."/>
            <person name="Donzelli B.G."/>
            <person name="Gibson D.M."/>
            <person name="Nelson D.R."/>
            <person name="Luo J.G."/>
            <person name="Rep M."/>
            <person name="Liu H."/>
            <person name="Yang S."/>
            <person name="Wang J."/>
            <person name="Krasnoff S.B."/>
            <person name="Xu Y."/>
            <person name="Molnar I."/>
            <person name="Lin M."/>
        </authorList>
    </citation>
    <scope>NUCLEOTIDE SEQUENCE [LARGE SCALE GENOMIC DNA]</scope>
    <source>
        <strain evidence="2 3">ARSEF 6962</strain>
    </source>
</reference>
<feature type="compositionally biased region" description="Polar residues" evidence="1">
    <location>
        <begin position="106"/>
        <end position="115"/>
    </location>
</feature>
<dbReference type="GeneID" id="63714180"/>
<name>A0A151GTJ5_DRECN</name>
<feature type="region of interest" description="Disordered" evidence="1">
    <location>
        <begin position="883"/>
        <end position="907"/>
    </location>
</feature>
<dbReference type="InParanoid" id="A0A151GTJ5"/>